<feature type="domain" description="Lipid/polyisoprenoid-binding YceI-like" evidence="1">
    <location>
        <begin position="112"/>
        <end position="233"/>
    </location>
</feature>
<accession>A0ABT8S0S5</accession>
<dbReference type="Pfam" id="PF04264">
    <property type="entry name" value="YceI"/>
    <property type="match status" value="1"/>
</dbReference>
<dbReference type="InterPro" id="IPR007372">
    <property type="entry name" value="Lipid/polyisoprenoid-bd_YceI"/>
</dbReference>
<dbReference type="SUPFAM" id="SSF101874">
    <property type="entry name" value="YceI-like"/>
    <property type="match status" value="1"/>
</dbReference>
<dbReference type="RefSeq" id="WP_301807293.1">
    <property type="nucleotide sequence ID" value="NZ_JAUJZH010000005.1"/>
</dbReference>
<name>A0ABT8S0S5_9BURK</name>
<sequence length="238" mass="24656">MAAPRTAGIAWLAAGAVAAVLAVAACAPLVRETAPPAAAAKGAVPEGFPAEHYARGEAVYRIDSARSLVAITVRRGGSLGHLGHDHIVASRAVQGFVAPREGLADLFIPLAELTVDEPALRAEAGMDTQPSESDIAGTRSNMVDKVLEVQRFPFATIRVDRPVADGPLAVAIMLHGVRRSFTVPAPVALSPGEISVAGTLEFNQSDFGIAPFSILGGAIQVQDRLSLRFSIQATAPSP</sequence>
<reference evidence="2" key="1">
    <citation type="submission" date="2023-06" db="EMBL/GenBank/DDBJ databases">
        <authorList>
            <person name="Jiang Y."/>
            <person name="Liu Q."/>
        </authorList>
    </citation>
    <scope>NUCLEOTIDE SEQUENCE</scope>
    <source>
        <strain evidence="2">CGMCC 1.12090</strain>
    </source>
</reference>
<protein>
    <submittedName>
        <fullName evidence="2">YceI family protein</fullName>
    </submittedName>
</protein>
<dbReference type="PROSITE" id="PS51257">
    <property type="entry name" value="PROKAR_LIPOPROTEIN"/>
    <property type="match status" value="1"/>
</dbReference>
<evidence type="ECO:0000313" key="3">
    <source>
        <dbReference type="Proteomes" id="UP001169027"/>
    </source>
</evidence>
<dbReference type="EMBL" id="JAUKVY010000005">
    <property type="protein sequence ID" value="MDO1532528.1"/>
    <property type="molecule type" value="Genomic_DNA"/>
</dbReference>
<proteinExistence type="predicted"/>
<evidence type="ECO:0000313" key="2">
    <source>
        <dbReference type="EMBL" id="MDO1532528.1"/>
    </source>
</evidence>
<dbReference type="InterPro" id="IPR036761">
    <property type="entry name" value="TTHA0802/YceI-like_sf"/>
</dbReference>
<dbReference type="Gene3D" id="2.40.128.110">
    <property type="entry name" value="Lipid/polyisoprenoid-binding, YceI-like"/>
    <property type="match status" value="1"/>
</dbReference>
<evidence type="ECO:0000259" key="1">
    <source>
        <dbReference type="Pfam" id="PF04264"/>
    </source>
</evidence>
<comment type="caution">
    <text evidence="2">The sequence shown here is derived from an EMBL/GenBank/DDBJ whole genome shotgun (WGS) entry which is preliminary data.</text>
</comment>
<gene>
    <name evidence="2" type="ORF">Q2T77_09535</name>
</gene>
<keyword evidence="3" id="KW-1185">Reference proteome</keyword>
<dbReference type="Proteomes" id="UP001169027">
    <property type="component" value="Unassembled WGS sequence"/>
</dbReference>
<organism evidence="2 3">
    <name type="scientific">Variovorax ginsengisoli</name>
    <dbReference type="NCBI Taxonomy" id="363844"/>
    <lineage>
        <taxon>Bacteria</taxon>
        <taxon>Pseudomonadati</taxon>
        <taxon>Pseudomonadota</taxon>
        <taxon>Betaproteobacteria</taxon>
        <taxon>Burkholderiales</taxon>
        <taxon>Comamonadaceae</taxon>
        <taxon>Variovorax</taxon>
    </lineage>
</organism>